<keyword evidence="5" id="KW-1185">Reference proteome</keyword>
<gene>
    <name evidence="4" type="ORF">SAMN02745120_2508</name>
</gene>
<dbReference type="Proteomes" id="UP000243406">
    <property type="component" value="Unassembled WGS sequence"/>
</dbReference>
<keyword evidence="1" id="KW-0805">Transcription regulation</keyword>
<dbReference type="PIRSF" id="PIRSF016838">
    <property type="entry name" value="PafC"/>
    <property type="match status" value="1"/>
</dbReference>
<dbReference type="PROSITE" id="PS52050">
    <property type="entry name" value="WYL"/>
    <property type="match status" value="1"/>
</dbReference>
<dbReference type="EMBL" id="FUYN01000006">
    <property type="protein sequence ID" value="SKB64982.1"/>
    <property type="molecule type" value="Genomic_DNA"/>
</dbReference>
<dbReference type="Pfam" id="PF08279">
    <property type="entry name" value="HTH_11"/>
    <property type="match status" value="1"/>
</dbReference>
<protein>
    <submittedName>
        <fullName evidence="4">Predicted DNA-binding transcriptional regulator YafY, contains an HTH and WYL domains</fullName>
    </submittedName>
</protein>
<dbReference type="AlphaFoldDB" id="A0A1T5CZS0"/>
<feature type="domain" description="HTH deoR-type" evidence="3">
    <location>
        <begin position="2"/>
        <end position="57"/>
    </location>
</feature>
<dbReference type="InterPro" id="IPR036390">
    <property type="entry name" value="WH_DNA-bd_sf"/>
</dbReference>
<evidence type="ECO:0000313" key="4">
    <source>
        <dbReference type="EMBL" id="SKB64982.1"/>
    </source>
</evidence>
<dbReference type="PANTHER" id="PTHR34580:SF1">
    <property type="entry name" value="PROTEIN PAFC"/>
    <property type="match status" value="1"/>
</dbReference>
<dbReference type="InterPro" id="IPR026881">
    <property type="entry name" value="WYL_dom"/>
</dbReference>
<dbReference type="InterPro" id="IPR001034">
    <property type="entry name" value="DeoR_HTH"/>
</dbReference>
<dbReference type="InterPro" id="IPR036388">
    <property type="entry name" value="WH-like_DNA-bd_sf"/>
</dbReference>
<keyword evidence="4" id="KW-0238">DNA-binding</keyword>
<dbReference type="PANTHER" id="PTHR34580">
    <property type="match status" value="1"/>
</dbReference>
<dbReference type="InterPro" id="IPR051534">
    <property type="entry name" value="CBASS_pafABC_assoc_protein"/>
</dbReference>
<dbReference type="Pfam" id="PF13280">
    <property type="entry name" value="WYL"/>
    <property type="match status" value="1"/>
</dbReference>
<evidence type="ECO:0000259" key="3">
    <source>
        <dbReference type="PROSITE" id="PS51000"/>
    </source>
</evidence>
<reference evidence="5" key="1">
    <citation type="submission" date="2017-02" db="EMBL/GenBank/DDBJ databases">
        <authorList>
            <person name="Varghese N."/>
            <person name="Submissions S."/>
        </authorList>
    </citation>
    <scope>NUCLEOTIDE SEQUENCE [LARGE SCALE GENOMIC DNA]</scope>
    <source>
        <strain evidence="5">ATCC 35199</strain>
    </source>
</reference>
<organism evidence="4 5">
    <name type="scientific">Acetoanaerobium noterae</name>
    <dbReference type="NCBI Taxonomy" id="745369"/>
    <lineage>
        <taxon>Bacteria</taxon>
        <taxon>Bacillati</taxon>
        <taxon>Bacillota</taxon>
        <taxon>Clostridia</taxon>
        <taxon>Peptostreptococcales</taxon>
        <taxon>Filifactoraceae</taxon>
        <taxon>Acetoanaerobium</taxon>
    </lineage>
</organism>
<proteinExistence type="predicted"/>
<evidence type="ECO:0000256" key="1">
    <source>
        <dbReference type="ARBA" id="ARBA00023015"/>
    </source>
</evidence>
<evidence type="ECO:0000256" key="2">
    <source>
        <dbReference type="ARBA" id="ARBA00023163"/>
    </source>
</evidence>
<dbReference type="Gene3D" id="1.10.10.10">
    <property type="entry name" value="Winged helix-like DNA-binding domain superfamily/Winged helix DNA-binding domain"/>
    <property type="match status" value="1"/>
</dbReference>
<accession>A0A1T5CZS0</accession>
<dbReference type="OrthoDB" id="9815009at2"/>
<name>A0A1T5CZS0_9FIRM</name>
<sequence length="323" mass="36793">MRLHRLLGILTLLDSRKTITASKLAKILETSERTIYRDIDILCESGIPITSSSGPSGGFSLMDDYDLSLNTMKGSDALYLMLSGMGVHPQKNTQMYQSVQNAFLKLESTVSDEHKEEIIRAKEKFLVDFKPWWGEDVCEDNIDIIKQAVLELRKLNVKYEKYNEESSQRVLSPYGVVVKNSQWYLVAKCHLKNEVRIFKCSRLKEIELLDETFEIPKSFDLERFWQQSKTMFVKKTAVTVSAPSYSVQLELDANDSESLKGFIVISSSTSKGRLTYEIDMVSFSTACNILFPLSDRIKVIAPAELKSWIEDKAKNILKLNSSL</sequence>
<dbReference type="SUPFAM" id="SSF46785">
    <property type="entry name" value="Winged helix' DNA-binding domain"/>
    <property type="match status" value="1"/>
</dbReference>
<dbReference type="PROSITE" id="PS51000">
    <property type="entry name" value="HTH_DEOR_2"/>
    <property type="match status" value="1"/>
</dbReference>
<evidence type="ECO:0000313" key="5">
    <source>
        <dbReference type="Proteomes" id="UP000243406"/>
    </source>
</evidence>
<dbReference type="GO" id="GO:0003677">
    <property type="term" value="F:DNA binding"/>
    <property type="evidence" value="ECO:0007669"/>
    <property type="project" value="UniProtKB-KW"/>
</dbReference>
<keyword evidence="2" id="KW-0804">Transcription</keyword>
<dbReference type="InterPro" id="IPR028349">
    <property type="entry name" value="PafC-like"/>
</dbReference>
<dbReference type="GO" id="GO:0003700">
    <property type="term" value="F:DNA-binding transcription factor activity"/>
    <property type="evidence" value="ECO:0007669"/>
    <property type="project" value="InterPro"/>
</dbReference>
<dbReference type="InterPro" id="IPR013196">
    <property type="entry name" value="HTH_11"/>
</dbReference>
<dbReference type="RefSeq" id="WP_079590281.1">
    <property type="nucleotide sequence ID" value="NZ_FUYN01000006.1"/>
</dbReference>